<feature type="region of interest" description="Disordered" evidence="9">
    <location>
        <begin position="439"/>
        <end position="536"/>
    </location>
</feature>
<keyword evidence="6" id="KW-0119">Carbohydrate metabolism</keyword>
<dbReference type="Gene3D" id="3.40.50.11350">
    <property type="match status" value="1"/>
</dbReference>
<dbReference type="PANTHER" id="PTHR13398">
    <property type="entry name" value="GDP-FUCOSE PROTEIN O-FUCOSYLTRANSFERASE 2"/>
    <property type="match status" value="1"/>
</dbReference>
<sequence length="536" mass="58672">MASGSARRDACALPAVRALAVLAAAGVAGDAGCRARAPRAERAPWEACAMFLQVGSQVRIRTGDASAPWASEAAGPPAAAVPPRMQYWKRWDPVRLAEGSAEEGSQRFLLFDMDLGGLNNLRIGWEVAATLAHETGRTLVLPPPKSVYLIDSGPEYVRYPEPGHKSRIEDFINMEQLQKGSLRALTVKEFADGQMGENTTETQAELFWVETARSKARSVHGNTSVLCDLSHWDAEDKFIYAHMVSDTDGRIFGCSKWWSLGTAQLKRDGEPWTPSLQAVSMLHGGFVWHQDVFNMASLIVQDLGMYKYASLHARYGDFQFEDSKEPAGAIISTWFTSDLGRRLMKNTTGVYVSTDDTSGRVVDAFRSKGIWAKSSLDYFDDPGSPVAHLVSQWGAMRVQQLKGPVEQVVCAFGRVFVGTGHSTFTGSATTLTRLRRPCSTTTCRRPSRPSCRWSLPPRSGTPGAARTRGRSPRQTRAPWSSTSRRRPRRRCCRRGTRPGGPVARAPASGCGASAAGPRSSWRPPCCGLPPRRGRAR</sequence>
<evidence type="ECO:0000256" key="10">
    <source>
        <dbReference type="SAM" id="SignalP"/>
    </source>
</evidence>
<evidence type="ECO:0000256" key="9">
    <source>
        <dbReference type="SAM" id="MobiDB-lite"/>
    </source>
</evidence>
<comment type="subcellular location">
    <subcellularLocation>
        <location evidence="1">Endoplasmic reticulum</location>
    </subcellularLocation>
</comment>
<feature type="signal peptide" evidence="10">
    <location>
        <begin position="1"/>
        <end position="25"/>
    </location>
</feature>
<dbReference type="InterPro" id="IPR045130">
    <property type="entry name" value="OFUT2-like"/>
</dbReference>
<dbReference type="Proteomes" id="UP001189429">
    <property type="component" value="Unassembled WGS sequence"/>
</dbReference>
<accession>A0ABN9WWS8</accession>
<comment type="similarity">
    <text evidence="7">Belongs to the glycosyltransferase 68 family.</text>
</comment>
<keyword evidence="12" id="KW-1185">Reference proteome</keyword>
<evidence type="ECO:0000256" key="2">
    <source>
        <dbReference type="ARBA" id="ARBA00004922"/>
    </source>
</evidence>
<evidence type="ECO:0000256" key="4">
    <source>
        <dbReference type="ARBA" id="ARBA00022824"/>
    </source>
</evidence>
<proteinExistence type="inferred from homology"/>
<gene>
    <name evidence="11" type="ORF">PCOR1329_LOCUS70179</name>
</gene>
<comment type="pathway">
    <text evidence="2">Protein modification; protein glycosylation.</text>
</comment>
<evidence type="ECO:0000256" key="3">
    <source>
        <dbReference type="ARBA" id="ARBA00022679"/>
    </source>
</evidence>
<dbReference type="InterPro" id="IPR019378">
    <property type="entry name" value="GDP-Fuc_O-FucTrfase"/>
</dbReference>
<feature type="compositionally biased region" description="Low complexity" evidence="9">
    <location>
        <begin position="439"/>
        <end position="458"/>
    </location>
</feature>
<keyword evidence="5" id="KW-0294">Fucose metabolism</keyword>
<evidence type="ECO:0000256" key="7">
    <source>
        <dbReference type="ARBA" id="ARBA00025803"/>
    </source>
</evidence>
<keyword evidence="10" id="KW-0732">Signal</keyword>
<keyword evidence="4" id="KW-0256">Endoplasmic reticulum</keyword>
<evidence type="ECO:0000256" key="6">
    <source>
        <dbReference type="ARBA" id="ARBA00023277"/>
    </source>
</evidence>
<keyword evidence="3" id="KW-0808">Transferase</keyword>
<feature type="compositionally biased region" description="Basic residues" evidence="9">
    <location>
        <begin position="483"/>
        <end position="496"/>
    </location>
</feature>
<evidence type="ECO:0000256" key="5">
    <source>
        <dbReference type="ARBA" id="ARBA00023253"/>
    </source>
</evidence>
<feature type="compositionally biased region" description="Low complexity" evidence="9">
    <location>
        <begin position="499"/>
        <end position="530"/>
    </location>
</feature>
<feature type="chain" id="PRO_5045705802" description="GDP-fucose protein O-fucosyltransferase 2" evidence="10">
    <location>
        <begin position="26"/>
        <end position="536"/>
    </location>
</feature>
<comment type="caution">
    <text evidence="11">The sequence shown here is derived from an EMBL/GenBank/DDBJ whole genome shotgun (WGS) entry which is preliminary data.</text>
</comment>
<dbReference type="CDD" id="cd11296">
    <property type="entry name" value="O-FucT_like"/>
    <property type="match status" value="1"/>
</dbReference>
<reference evidence="11" key="1">
    <citation type="submission" date="2023-10" db="EMBL/GenBank/DDBJ databases">
        <authorList>
            <person name="Chen Y."/>
            <person name="Shah S."/>
            <person name="Dougan E. K."/>
            <person name="Thang M."/>
            <person name="Chan C."/>
        </authorList>
    </citation>
    <scope>NUCLEOTIDE SEQUENCE [LARGE SCALE GENOMIC DNA]</scope>
</reference>
<evidence type="ECO:0000313" key="11">
    <source>
        <dbReference type="EMBL" id="CAK0889714.1"/>
    </source>
</evidence>
<dbReference type="EMBL" id="CAUYUJ010019259">
    <property type="protein sequence ID" value="CAK0889714.1"/>
    <property type="molecule type" value="Genomic_DNA"/>
</dbReference>
<evidence type="ECO:0000256" key="1">
    <source>
        <dbReference type="ARBA" id="ARBA00004240"/>
    </source>
</evidence>
<dbReference type="Pfam" id="PF10250">
    <property type="entry name" value="O-FucT"/>
    <property type="match status" value="1"/>
</dbReference>
<dbReference type="PANTHER" id="PTHR13398:SF0">
    <property type="entry name" value="GDP-FUCOSE PROTEIN O-FUCOSYLTRANSFERASE 2"/>
    <property type="match status" value="1"/>
</dbReference>
<organism evidence="11 12">
    <name type="scientific">Prorocentrum cordatum</name>
    <dbReference type="NCBI Taxonomy" id="2364126"/>
    <lineage>
        <taxon>Eukaryota</taxon>
        <taxon>Sar</taxon>
        <taxon>Alveolata</taxon>
        <taxon>Dinophyceae</taxon>
        <taxon>Prorocentrales</taxon>
        <taxon>Prorocentraceae</taxon>
        <taxon>Prorocentrum</taxon>
    </lineage>
</organism>
<protein>
    <recommendedName>
        <fullName evidence="8">GDP-fucose protein O-fucosyltransferase 2</fullName>
    </recommendedName>
</protein>
<name>A0ABN9WWS8_9DINO</name>
<evidence type="ECO:0000256" key="8">
    <source>
        <dbReference type="ARBA" id="ARBA00026232"/>
    </source>
</evidence>
<evidence type="ECO:0000313" key="12">
    <source>
        <dbReference type="Proteomes" id="UP001189429"/>
    </source>
</evidence>